<sequence>MSLAKHTLDLSLTDKVWFKYVTLKNKNELNDESRVSLKSVPALGMLSGSAEFLFASLVFALAITASFIDGEYPRYIAFPACLIAFLIIFFTKRVMLYKKFGFGSKWVMDVSKNQLTISPKAIKTKVTGTQKIAREDITEITFHYLLLKDRKSGRIKTTANLCFAEILLKDGTKVELNGTRVGFFDLLYLLIFFDYPLVYRNTSAGGSSDIAIILLRLVSLSAIAAGLAKLALN</sequence>
<proteinExistence type="predicted"/>
<accession>A0A2A5JLW7</accession>
<keyword evidence="1" id="KW-0472">Membrane</keyword>
<gene>
    <name evidence="2" type="ORF">CEX98_18045</name>
</gene>
<keyword evidence="3" id="KW-1185">Reference proteome</keyword>
<evidence type="ECO:0000256" key="1">
    <source>
        <dbReference type="SAM" id="Phobius"/>
    </source>
</evidence>
<reference evidence="3" key="1">
    <citation type="journal article" date="2019" name="Genome Announc.">
        <title>Draft Genome Sequence of Pseudoalteromonas piscicida Strain 36Y ROTHPW, an Hypersaline Seawater Isolate from the South Coast of Sonora, Mexico.</title>
        <authorList>
            <person name="Sanchez-Diaz R."/>
            <person name="Molina-Garza Z.J."/>
            <person name="Cruz-Suarez L.E."/>
            <person name="Selvin J."/>
            <person name="Kiran G.S."/>
            <person name="Ibarra-Gamez J.C."/>
            <person name="Gomez-Gil B."/>
            <person name="Galaviz-Silva L."/>
        </authorList>
    </citation>
    <scope>NUCLEOTIDE SEQUENCE [LARGE SCALE GENOMIC DNA]</scope>
    <source>
        <strain evidence="3">36Y_RITHPW</strain>
    </source>
</reference>
<dbReference type="AlphaFoldDB" id="A0A2A5JLW7"/>
<keyword evidence="1" id="KW-0812">Transmembrane</keyword>
<dbReference type="EMBL" id="NKHF01000087">
    <property type="protein sequence ID" value="PCK30357.1"/>
    <property type="molecule type" value="Genomic_DNA"/>
</dbReference>
<dbReference type="OrthoDB" id="6312539at2"/>
<dbReference type="Proteomes" id="UP000228621">
    <property type="component" value="Unassembled WGS sequence"/>
</dbReference>
<evidence type="ECO:0000313" key="2">
    <source>
        <dbReference type="EMBL" id="PCK30357.1"/>
    </source>
</evidence>
<name>A0A2A5JLW7_PSEO7</name>
<feature type="transmembrane region" description="Helical" evidence="1">
    <location>
        <begin position="74"/>
        <end position="91"/>
    </location>
</feature>
<comment type="caution">
    <text evidence="2">The sequence shown here is derived from an EMBL/GenBank/DDBJ whole genome shotgun (WGS) entry which is preliminary data.</text>
</comment>
<evidence type="ECO:0000313" key="3">
    <source>
        <dbReference type="Proteomes" id="UP000228621"/>
    </source>
</evidence>
<feature type="transmembrane region" description="Helical" evidence="1">
    <location>
        <begin position="181"/>
        <end position="198"/>
    </location>
</feature>
<feature type="transmembrane region" description="Helical" evidence="1">
    <location>
        <begin position="210"/>
        <end position="232"/>
    </location>
</feature>
<organism evidence="2 3">
    <name type="scientific">Pseudoalteromonas piscicida</name>
    <dbReference type="NCBI Taxonomy" id="43662"/>
    <lineage>
        <taxon>Bacteria</taxon>
        <taxon>Pseudomonadati</taxon>
        <taxon>Pseudomonadota</taxon>
        <taxon>Gammaproteobacteria</taxon>
        <taxon>Alteromonadales</taxon>
        <taxon>Pseudoalteromonadaceae</taxon>
        <taxon>Pseudoalteromonas</taxon>
    </lineage>
</organism>
<dbReference type="RefSeq" id="WP_099643412.1">
    <property type="nucleotide sequence ID" value="NZ_JAQPZX010000010.1"/>
</dbReference>
<protein>
    <submittedName>
        <fullName evidence="2">Uncharacterized protein</fullName>
    </submittedName>
</protein>
<keyword evidence="1" id="KW-1133">Transmembrane helix</keyword>
<feature type="transmembrane region" description="Helical" evidence="1">
    <location>
        <begin position="43"/>
        <end position="68"/>
    </location>
</feature>